<keyword evidence="2" id="KW-0812">Transmembrane</keyword>
<dbReference type="InParanoid" id="A0A1X7TIV6"/>
<protein>
    <submittedName>
        <fullName evidence="3">Uncharacterized protein</fullName>
    </submittedName>
</protein>
<sequence length="83" mass="8638">TTTTHYSSVSTATPSVSVTPSISNTSTEATTFSIPSVSSIHSDSVIALGVSVGALLILFTVSVTINICCFIRMKDSFTMSKDS</sequence>
<keyword evidence="2" id="KW-1133">Transmembrane helix</keyword>
<keyword evidence="2" id="KW-0472">Membrane</keyword>
<feature type="transmembrane region" description="Helical" evidence="2">
    <location>
        <begin position="45"/>
        <end position="71"/>
    </location>
</feature>
<dbReference type="EnsemblMetazoa" id="Aqu2.1.14781_001">
    <property type="protein sequence ID" value="Aqu2.1.14781_001"/>
    <property type="gene ID" value="Aqu2.1.14781"/>
</dbReference>
<evidence type="ECO:0000256" key="1">
    <source>
        <dbReference type="SAM" id="MobiDB-lite"/>
    </source>
</evidence>
<evidence type="ECO:0000313" key="3">
    <source>
        <dbReference type="EnsemblMetazoa" id="Aqu2.1.14781_001"/>
    </source>
</evidence>
<accession>A0A1X7TIV6</accession>
<dbReference type="AlphaFoldDB" id="A0A1X7TIV6"/>
<organism evidence="3">
    <name type="scientific">Amphimedon queenslandica</name>
    <name type="common">Sponge</name>
    <dbReference type="NCBI Taxonomy" id="400682"/>
    <lineage>
        <taxon>Eukaryota</taxon>
        <taxon>Metazoa</taxon>
        <taxon>Porifera</taxon>
        <taxon>Demospongiae</taxon>
        <taxon>Heteroscleromorpha</taxon>
        <taxon>Haplosclerida</taxon>
        <taxon>Niphatidae</taxon>
        <taxon>Amphimedon</taxon>
    </lineage>
</organism>
<name>A0A1X7TIV6_AMPQE</name>
<feature type="region of interest" description="Disordered" evidence="1">
    <location>
        <begin position="1"/>
        <end position="23"/>
    </location>
</feature>
<feature type="compositionally biased region" description="Low complexity" evidence="1">
    <location>
        <begin position="7"/>
        <end position="23"/>
    </location>
</feature>
<proteinExistence type="predicted"/>
<evidence type="ECO:0000256" key="2">
    <source>
        <dbReference type="SAM" id="Phobius"/>
    </source>
</evidence>
<reference evidence="3" key="1">
    <citation type="submission" date="2017-05" db="UniProtKB">
        <authorList>
            <consortium name="EnsemblMetazoa"/>
        </authorList>
    </citation>
    <scope>IDENTIFICATION</scope>
</reference>